<reference evidence="1 2" key="1">
    <citation type="journal article" date="2018" name="Front. Plant Sci.">
        <title>Red Clover (Trifolium pratense) and Zigzag Clover (T. medium) - A Picture of Genomic Similarities and Differences.</title>
        <authorList>
            <person name="Dluhosova J."/>
            <person name="Istvanek J."/>
            <person name="Nedelnik J."/>
            <person name="Repkova J."/>
        </authorList>
    </citation>
    <scope>NUCLEOTIDE SEQUENCE [LARGE SCALE GENOMIC DNA]</scope>
    <source>
        <strain evidence="2">cv. 10/8</strain>
        <tissue evidence="1">Leaf</tissue>
    </source>
</reference>
<dbReference type="AlphaFoldDB" id="A0A392WAD1"/>
<accession>A0A392WAD1</accession>
<evidence type="ECO:0000313" key="2">
    <source>
        <dbReference type="Proteomes" id="UP000265520"/>
    </source>
</evidence>
<evidence type="ECO:0000313" key="1">
    <source>
        <dbReference type="EMBL" id="MCI97628.1"/>
    </source>
</evidence>
<dbReference type="EMBL" id="LXQA011449439">
    <property type="protein sequence ID" value="MCI97628.1"/>
    <property type="molecule type" value="Genomic_DNA"/>
</dbReference>
<dbReference type="Proteomes" id="UP000265520">
    <property type="component" value="Unassembled WGS sequence"/>
</dbReference>
<organism evidence="1 2">
    <name type="scientific">Trifolium medium</name>
    <dbReference type="NCBI Taxonomy" id="97028"/>
    <lineage>
        <taxon>Eukaryota</taxon>
        <taxon>Viridiplantae</taxon>
        <taxon>Streptophyta</taxon>
        <taxon>Embryophyta</taxon>
        <taxon>Tracheophyta</taxon>
        <taxon>Spermatophyta</taxon>
        <taxon>Magnoliopsida</taxon>
        <taxon>eudicotyledons</taxon>
        <taxon>Gunneridae</taxon>
        <taxon>Pentapetalae</taxon>
        <taxon>rosids</taxon>
        <taxon>fabids</taxon>
        <taxon>Fabales</taxon>
        <taxon>Fabaceae</taxon>
        <taxon>Papilionoideae</taxon>
        <taxon>50 kb inversion clade</taxon>
        <taxon>NPAAA clade</taxon>
        <taxon>Hologalegina</taxon>
        <taxon>IRL clade</taxon>
        <taxon>Trifolieae</taxon>
        <taxon>Trifolium</taxon>
    </lineage>
</organism>
<proteinExistence type="predicted"/>
<feature type="non-terminal residue" evidence="1">
    <location>
        <position position="1"/>
    </location>
</feature>
<keyword evidence="2" id="KW-1185">Reference proteome</keyword>
<comment type="caution">
    <text evidence="1">The sequence shown here is derived from an EMBL/GenBank/DDBJ whole genome shotgun (WGS) entry which is preliminary data.</text>
</comment>
<name>A0A392WAD1_9FABA</name>
<protein>
    <submittedName>
        <fullName evidence="1">Uncharacterized protein</fullName>
    </submittedName>
</protein>
<sequence length="64" mass="7481">TGHTAYRLFSPSEECLGHKESGLRKNCKPTDTRRPSLSTFQDRFVPLLSNFYLTVHLFRYSYNP</sequence>